<accession>A0ABU8FV79</accession>
<keyword evidence="5" id="KW-1185">Reference proteome</keyword>
<name>A0ABU8FV79_9BACI</name>
<comment type="caution">
    <text evidence="4">The sequence shown here is derived from an EMBL/GenBank/DDBJ whole genome shotgun (WGS) entry which is preliminary data.</text>
</comment>
<gene>
    <name evidence="4" type="ORF">WAX78_10540</name>
</gene>
<dbReference type="Pfam" id="PF12419">
    <property type="entry name" value="DUF3670"/>
    <property type="match status" value="1"/>
</dbReference>
<dbReference type="SMART" id="SM00487">
    <property type="entry name" value="DEXDc"/>
    <property type="match status" value="1"/>
</dbReference>
<proteinExistence type="predicted"/>
<dbReference type="GO" id="GO:0016787">
    <property type="term" value="F:hydrolase activity"/>
    <property type="evidence" value="ECO:0007669"/>
    <property type="project" value="UniProtKB-KW"/>
</dbReference>
<evidence type="ECO:0000313" key="4">
    <source>
        <dbReference type="EMBL" id="MEI4829891.1"/>
    </source>
</evidence>
<keyword evidence="4" id="KW-0347">Helicase</keyword>
<dbReference type="RefSeq" id="WP_336482239.1">
    <property type="nucleotide sequence ID" value="NZ_JBAWSV010000003.1"/>
</dbReference>
<keyword evidence="4" id="KW-0547">Nucleotide-binding</keyword>
<dbReference type="InterPro" id="IPR000330">
    <property type="entry name" value="SNF2_N"/>
</dbReference>
<dbReference type="InterPro" id="IPR014001">
    <property type="entry name" value="Helicase_ATP-bd"/>
</dbReference>
<dbReference type="InterPro" id="IPR001650">
    <property type="entry name" value="Helicase_C-like"/>
</dbReference>
<feature type="domain" description="Helicase C-terminal" evidence="3">
    <location>
        <begin position="754"/>
        <end position="908"/>
    </location>
</feature>
<evidence type="ECO:0000259" key="2">
    <source>
        <dbReference type="PROSITE" id="PS51192"/>
    </source>
</evidence>
<evidence type="ECO:0000256" key="1">
    <source>
        <dbReference type="ARBA" id="ARBA00022801"/>
    </source>
</evidence>
<dbReference type="GO" id="GO:0004386">
    <property type="term" value="F:helicase activity"/>
    <property type="evidence" value="ECO:0007669"/>
    <property type="project" value="UniProtKB-KW"/>
</dbReference>
<dbReference type="SUPFAM" id="SSF52540">
    <property type="entry name" value="P-loop containing nucleoside triphosphate hydrolases"/>
    <property type="match status" value="2"/>
</dbReference>
<evidence type="ECO:0000259" key="3">
    <source>
        <dbReference type="PROSITE" id="PS51194"/>
    </source>
</evidence>
<keyword evidence="1 4" id="KW-0378">Hydrolase</keyword>
<dbReference type="SMART" id="SM00490">
    <property type="entry name" value="HELICc"/>
    <property type="match status" value="1"/>
</dbReference>
<dbReference type="PANTHER" id="PTHR45629">
    <property type="entry name" value="SNF2/RAD54 FAMILY MEMBER"/>
    <property type="match status" value="1"/>
</dbReference>
<dbReference type="InterPro" id="IPR027417">
    <property type="entry name" value="P-loop_NTPase"/>
</dbReference>
<dbReference type="CDD" id="cd18012">
    <property type="entry name" value="DEXQc_arch_SWI2_SNF2"/>
    <property type="match status" value="1"/>
</dbReference>
<organism evidence="4 5">
    <name type="scientific">Bacillus yunxiaonensis</name>
    <dbReference type="NCBI Taxonomy" id="3127665"/>
    <lineage>
        <taxon>Bacteria</taxon>
        <taxon>Bacillati</taxon>
        <taxon>Bacillota</taxon>
        <taxon>Bacilli</taxon>
        <taxon>Bacillales</taxon>
        <taxon>Bacillaceae</taxon>
        <taxon>Bacillus</taxon>
    </lineage>
</organism>
<feature type="domain" description="Helicase ATP-binding" evidence="2">
    <location>
        <begin position="463"/>
        <end position="626"/>
    </location>
</feature>
<protein>
    <submittedName>
        <fullName evidence="4">DEAD/DEAH box helicase</fullName>
        <ecNumber evidence="4">3.6.4.-</ecNumber>
    </submittedName>
</protein>
<keyword evidence="4" id="KW-0067">ATP-binding</keyword>
<dbReference type="InterPro" id="IPR038718">
    <property type="entry name" value="SNF2-like_sf"/>
</dbReference>
<reference evidence="4 5" key="1">
    <citation type="submission" date="2024-01" db="EMBL/GenBank/DDBJ databases">
        <title>Seven novel Bacillus-like species.</title>
        <authorList>
            <person name="Liu G."/>
        </authorList>
    </citation>
    <scope>NUCLEOTIDE SEQUENCE [LARGE SCALE GENOMIC DNA]</scope>
    <source>
        <strain evidence="4 5">FJAT-53711</strain>
    </source>
</reference>
<dbReference type="Pfam" id="PF00271">
    <property type="entry name" value="Helicase_C"/>
    <property type="match status" value="1"/>
</dbReference>
<dbReference type="InterPro" id="IPR050496">
    <property type="entry name" value="SNF2_RAD54_helicase_repair"/>
</dbReference>
<dbReference type="PANTHER" id="PTHR45629:SF7">
    <property type="entry name" value="DNA EXCISION REPAIR PROTEIN ERCC-6-RELATED"/>
    <property type="match status" value="1"/>
</dbReference>
<dbReference type="EMBL" id="JBAWSV010000003">
    <property type="protein sequence ID" value="MEI4829891.1"/>
    <property type="molecule type" value="Genomic_DNA"/>
</dbReference>
<dbReference type="PROSITE" id="PS51192">
    <property type="entry name" value="HELICASE_ATP_BIND_1"/>
    <property type="match status" value="1"/>
</dbReference>
<dbReference type="CDD" id="cd18793">
    <property type="entry name" value="SF2_C_SNF"/>
    <property type="match status" value="1"/>
</dbReference>
<dbReference type="Pfam" id="PF00176">
    <property type="entry name" value="SNF2-rel_dom"/>
    <property type="match status" value="1"/>
</dbReference>
<dbReference type="Gene3D" id="3.40.50.300">
    <property type="entry name" value="P-loop containing nucleotide triphosphate hydrolases"/>
    <property type="match status" value="1"/>
</dbReference>
<dbReference type="PROSITE" id="PS51194">
    <property type="entry name" value="HELICASE_CTER"/>
    <property type="match status" value="1"/>
</dbReference>
<sequence>MTTQIDITIRLERMKENWFLWAEDETGSILPLSSWKQHAFTWHSTSFYGTFLQEGTYEQRSGIILSAAQAFEYIAKRPVNSFTKLQTSASITELKPVAQQAWEAYTTGNFLPDIKHWNQYPSWKTAHEEEMDETVQKLFSEAINETLRHHTRSGDAWEDAKRLYEHYDFTKRQLETAIHENDWLRKIGYIEDDLPFAIGIRLQEPENDFEMWKLETILTPKRGTQRISVYTGTDSLPKRWINHEERIIETQEGFGKLVPWLMEEDVFRSELYETEAWSFLTEASNELLAAGVDILLPSWWQNLKANKPKLRIQVKHNAKTGQAFFGMNTLVDFDWRISTNGINLSEAEFLALIEQNRRLIHINGQWMRLDPAFIEEVKKLMKKADKYGLEMKDVVQQRLLRSADTEVIEEENPFADMEFEFDDYYDKLFERLLHIGEIPSTNVPASLQATLRPYQQQGVEWLLYLRELGFGALLADDMGLGKSIQTITYLLYTKEHNLKTGPALIVAPTSVLGNWQKEFERFAPSLQVKLHYGSNRAKGEDLPVFLQDADVILTSYALAQLDEEELNTQLWDAIILDEAQNIKNPHTKQSRAVRNLRANHKIALTGTPMENRLSELWSIFDFLNHGYLGSLPQFQRRFVTPIEKDRDEMKIQQVQRLIAPFLLRRTKQDKAVALNLPDKQEQKAYCSLTAEQASLYEQLVQDTLKNVEGLTGIERRGFILLMLNKLKQICNHPALYLKEDTPANLIERSMKTETLLQLVENIRDQHESCLIFTQYIRMGNMLQTLLEEHFGERVIFLNGSVPKKERDKMIEQFQNGQHGIFLLSLKAGGTGLNLTAANHVIHYDRWWNPAVENQATDRAYRIGQKRFVHVHKLITTGTLEEKIDEMLERKQSLNNAIITSENWITELSTNELKELLGVSVN</sequence>
<dbReference type="Gene3D" id="3.40.50.10810">
    <property type="entry name" value="Tandem AAA-ATPase domain"/>
    <property type="match status" value="1"/>
</dbReference>
<dbReference type="InterPro" id="IPR022138">
    <property type="entry name" value="DUF3670"/>
</dbReference>
<evidence type="ECO:0000313" key="5">
    <source>
        <dbReference type="Proteomes" id="UP001367922"/>
    </source>
</evidence>
<dbReference type="Proteomes" id="UP001367922">
    <property type="component" value="Unassembled WGS sequence"/>
</dbReference>
<dbReference type="InterPro" id="IPR049730">
    <property type="entry name" value="SNF2/RAD54-like_C"/>
</dbReference>
<dbReference type="EC" id="3.6.4.-" evidence="4"/>